<sequence>MNQTVKYLCIISVSLLLLAGCKNVECSNTNEIFASASPEKAIYKKELVSKIKAIDTSGLYFFFDKYVILNGQEMIYVSIKGKELCATGIVSISKSDKLFDGIRKSRGLGYHGAMLKNLKFSIRGNELVFESSDGIID</sequence>
<proteinExistence type="predicted"/>
<keyword evidence="1" id="KW-0732">Signal</keyword>
<evidence type="ECO:0008006" key="4">
    <source>
        <dbReference type="Google" id="ProtNLM"/>
    </source>
</evidence>
<gene>
    <name evidence="2" type="ORF">G6047_02825</name>
</gene>
<dbReference type="Proteomes" id="UP000712080">
    <property type="component" value="Unassembled WGS sequence"/>
</dbReference>
<keyword evidence="3" id="KW-1185">Reference proteome</keyword>
<evidence type="ECO:0000256" key="1">
    <source>
        <dbReference type="SAM" id="SignalP"/>
    </source>
</evidence>
<accession>A0A972JGK1</accession>
<dbReference type="RefSeq" id="WP_169525961.1">
    <property type="nucleotide sequence ID" value="NZ_JAAMPU010000097.1"/>
</dbReference>
<evidence type="ECO:0000313" key="3">
    <source>
        <dbReference type="Proteomes" id="UP000712080"/>
    </source>
</evidence>
<evidence type="ECO:0000313" key="2">
    <source>
        <dbReference type="EMBL" id="NMH26955.1"/>
    </source>
</evidence>
<organism evidence="2 3">
    <name type="scientific">Flavobacterium silvaticum</name>
    <dbReference type="NCBI Taxonomy" id="1852020"/>
    <lineage>
        <taxon>Bacteria</taxon>
        <taxon>Pseudomonadati</taxon>
        <taxon>Bacteroidota</taxon>
        <taxon>Flavobacteriia</taxon>
        <taxon>Flavobacteriales</taxon>
        <taxon>Flavobacteriaceae</taxon>
        <taxon>Flavobacterium</taxon>
    </lineage>
</organism>
<dbReference type="AlphaFoldDB" id="A0A972JGK1"/>
<name>A0A972JGK1_9FLAO</name>
<feature type="chain" id="PRO_5037193453" description="Lipoprotein" evidence="1">
    <location>
        <begin position="20"/>
        <end position="137"/>
    </location>
</feature>
<dbReference type="EMBL" id="JAAMPU010000097">
    <property type="protein sequence ID" value="NMH26955.1"/>
    <property type="molecule type" value="Genomic_DNA"/>
</dbReference>
<protein>
    <recommendedName>
        <fullName evidence="4">Lipoprotein</fullName>
    </recommendedName>
</protein>
<reference evidence="2" key="1">
    <citation type="submission" date="2020-02" db="EMBL/GenBank/DDBJ databases">
        <title>Flavobacterium sp. genome.</title>
        <authorList>
            <person name="Jung H.S."/>
            <person name="Baek J.H."/>
            <person name="Jeon C.O."/>
        </authorList>
    </citation>
    <scope>NUCLEOTIDE SEQUENCE</scope>
    <source>
        <strain evidence="2">SE-s28</strain>
    </source>
</reference>
<comment type="caution">
    <text evidence="2">The sequence shown here is derived from an EMBL/GenBank/DDBJ whole genome shotgun (WGS) entry which is preliminary data.</text>
</comment>
<feature type="signal peptide" evidence="1">
    <location>
        <begin position="1"/>
        <end position="19"/>
    </location>
</feature>
<dbReference type="PROSITE" id="PS51257">
    <property type="entry name" value="PROKAR_LIPOPROTEIN"/>
    <property type="match status" value="1"/>
</dbReference>